<proteinExistence type="predicted"/>
<dbReference type="InterPro" id="IPR045078">
    <property type="entry name" value="TST/MPST-like"/>
</dbReference>
<dbReference type="InterPro" id="IPR001763">
    <property type="entry name" value="Rhodanese-like_dom"/>
</dbReference>
<dbReference type="PANTHER" id="PTHR11364">
    <property type="entry name" value="THIOSULFATE SULFERTANSFERASE"/>
    <property type="match status" value="1"/>
</dbReference>
<evidence type="ECO:0000313" key="5">
    <source>
        <dbReference type="Proteomes" id="UP000198412"/>
    </source>
</evidence>
<evidence type="ECO:0000259" key="3">
    <source>
        <dbReference type="PROSITE" id="PS50206"/>
    </source>
</evidence>
<evidence type="ECO:0000256" key="2">
    <source>
        <dbReference type="ARBA" id="ARBA00022737"/>
    </source>
</evidence>
<evidence type="ECO:0000256" key="1">
    <source>
        <dbReference type="ARBA" id="ARBA00022679"/>
    </source>
</evidence>
<reference evidence="5" key="1">
    <citation type="submission" date="2017-06" db="EMBL/GenBank/DDBJ databases">
        <authorList>
            <person name="Varghese N."/>
            <person name="Submissions S."/>
        </authorList>
    </citation>
    <scope>NUCLEOTIDE SEQUENCE [LARGE SCALE GENOMIC DNA]</scope>
    <source>
        <strain evidence="5">DSM 27993</strain>
    </source>
</reference>
<dbReference type="CDD" id="cd01448">
    <property type="entry name" value="TST_Repeat_1"/>
    <property type="match status" value="1"/>
</dbReference>
<dbReference type="OrthoDB" id="9770030at2"/>
<dbReference type="AlphaFoldDB" id="A0A238VDY5"/>
<dbReference type="GO" id="GO:0004792">
    <property type="term" value="F:thiosulfate-cyanide sulfurtransferase activity"/>
    <property type="evidence" value="ECO:0007669"/>
    <property type="project" value="TreeGrafter"/>
</dbReference>
<dbReference type="EMBL" id="FZNX01000001">
    <property type="protein sequence ID" value="SNR32421.1"/>
    <property type="molecule type" value="Genomic_DNA"/>
</dbReference>
<evidence type="ECO:0000313" key="4">
    <source>
        <dbReference type="EMBL" id="SNR32421.1"/>
    </source>
</evidence>
<dbReference type="SMART" id="SM00450">
    <property type="entry name" value="RHOD"/>
    <property type="match status" value="2"/>
</dbReference>
<gene>
    <name evidence="4" type="ORF">SAMN04488111_0329</name>
</gene>
<keyword evidence="1 4" id="KW-0808">Transferase</keyword>
<keyword evidence="2" id="KW-0677">Repeat</keyword>
<sequence length="277" mass="31378">MKKTIVSVKWLYKNLNDPNLIILDASQTENKQGIKTEFDGWQIPNARFFDLKNNFSKKDTEMPNMLPNPEGFETEVRKLGINKSSKIVVYDNLGIYTSPRVWWMFKIMGHKNIAVLNGGLPEWVKNGFETEKIQNKKYPVGDFEATFKPILVKNMEDIKTNLKTKSAIVIDARSEGRFNGTAPDPRPTLKSGHIPNTINLPYTKVLNNGKLKSKEKLVQLFSEIELDNNPLIFSCGSGITACILHLAAEEVIKNEKAVYDGSWTEWASTKNNPIETT</sequence>
<feature type="domain" description="Rhodanese" evidence="3">
    <location>
        <begin position="16"/>
        <end position="132"/>
    </location>
</feature>
<dbReference type="CDD" id="cd01449">
    <property type="entry name" value="TST_Repeat_2"/>
    <property type="match status" value="1"/>
</dbReference>
<accession>A0A238VDY5</accession>
<keyword evidence="4" id="KW-0670">Pyruvate</keyword>
<dbReference type="RefSeq" id="WP_089376689.1">
    <property type="nucleotide sequence ID" value="NZ_FZNX01000001.1"/>
</dbReference>
<dbReference type="PROSITE" id="PS50206">
    <property type="entry name" value="RHODANESE_3"/>
    <property type="match status" value="2"/>
</dbReference>
<dbReference type="SUPFAM" id="SSF52821">
    <property type="entry name" value="Rhodanese/Cell cycle control phosphatase"/>
    <property type="match status" value="2"/>
</dbReference>
<dbReference type="Proteomes" id="UP000198412">
    <property type="component" value="Unassembled WGS sequence"/>
</dbReference>
<name>A0A238VDY5_9FLAO</name>
<keyword evidence="5" id="KW-1185">Reference proteome</keyword>
<protein>
    <submittedName>
        <fullName evidence="4">Thiosulfate/3-mercaptopyruvate sulfurtransferase</fullName>
    </submittedName>
</protein>
<dbReference type="FunFam" id="3.40.250.10:FF:000001">
    <property type="entry name" value="Sulfurtransferase"/>
    <property type="match status" value="1"/>
</dbReference>
<dbReference type="InterPro" id="IPR036873">
    <property type="entry name" value="Rhodanese-like_dom_sf"/>
</dbReference>
<feature type="domain" description="Rhodanese" evidence="3">
    <location>
        <begin position="163"/>
        <end position="275"/>
    </location>
</feature>
<dbReference type="Gene3D" id="3.40.250.10">
    <property type="entry name" value="Rhodanese-like domain"/>
    <property type="match status" value="2"/>
</dbReference>
<dbReference type="PANTHER" id="PTHR11364:SF27">
    <property type="entry name" value="SULFURTRANSFERASE"/>
    <property type="match status" value="1"/>
</dbReference>
<dbReference type="Pfam" id="PF00581">
    <property type="entry name" value="Rhodanese"/>
    <property type="match status" value="2"/>
</dbReference>
<organism evidence="4 5">
    <name type="scientific">Lutibacter flavus</name>
    <dbReference type="NCBI Taxonomy" id="691689"/>
    <lineage>
        <taxon>Bacteria</taxon>
        <taxon>Pseudomonadati</taxon>
        <taxon>Bacteroidota</taxon>
        <taxon>Flavobacteriia</taxon>
        <taxon>Flavobacteriales</taxon>
        <taxon>Flavobacteriaceae</taxon>
        <taxon>Lutibacter</taxon>
    </lineage>
</organism>